<evidence type="ECO:0000313" key="7">
    <source>
        <dbReference type="EMBL" id="MDQ0415654.1"/>
    </source>
</evidence>
<accession>A0ABU0G0D2</accession>
<feature type="transmembrane region" description="Helical" evidence="6">
    <location>
        <begin position="389"/>
        <end position="414"/>
    </location>
</feature>
<feature type="transmembrane region" description="Helical" evidence="6">
    <location>
        <begin position="299"/>
        <end position="320"/>
    </location>
</feature>
<dbReference type="Proteomes" id="UP001242313">
    <property type="component" value="Unassembled WGS sequence"/>
</dbReference>
<comment type="subcellular location">
    <subcellularLocation>
        <location evidence="1">Cell membrane</location>
        <topology evidence="1">Multi-pass membrane protein</topology>
    </subcellularLocation>
</comment>
<feature type="transmembrane region" description="Helical" evidence="6">
    <location>
        <begin position="85"/>
        <end position="109"/>
    </location>
</feature>
<dbReference type="InterPro" id="IPR050833">
    <property type="entry name" value="Poly_Biosynth_Transport"/>
</dbReference>
<dbReference type="CDD" id="cd13128">
    <property type="entry name" value="MATE_Wzx_like"/>
    <property type="match status" value="1"/>
</dbReference>
<feature type="transmembrane region" description="Helical" evidence="6">
    <location>
        <begin position="45"/>
        <end position="64"/>
    </location>
</feature>
<sequence>MKLKRIIQLPLIRSVGIYTVASILNSAIPFLLLPILTRYLTPEDYGIVSMFGVLVSLITPFIGLNIQGAVQRVYFKREKINIKIYITNCIYILLCSTAVVSLIFFLFSGYIAKITSLPEKLLFVAIAIAFAQFISSIVLVLWQVQIKPAQYGVYQISTTLLNASLSIWLIISLGMAWQGRILGQLVSFSLFGVIGILILRKDKWLKIKYNRSYIKHALSFGVPLIPHAVGGVVMTMTDRIFITNMVGIEATGIYTVGFQIGMIINILATSFNQAYVPWLFAQLKANIYTKKLMIVKMTYFYFGIIIFLALGLSFFAPWFLDFFVGKEFSGSSVFIIWIAIGYAFNGMYFMVTNYIFYAEKTAILAWITFGSAILNIGLNYVFISKYGAIGAAQATTIIYFIKFISTWILAARVYNMPWRLKKNENYIG</sequence>
<gene>
    <name evidence="7" type="ORF">J2S25_003881</name>
</gene>
<keyword evidence="3 6" id="KW-0812">Transmembrane</keyword>
<dbReference type="InterPro" id="IPR002797">
    <property type="entry name" value="Polysacc_synth"/>
</dbReference>
<evidence type="ECO:0000256" key="5">
    <source>
        <dbReference type="ARBA" id="ARBA00023136"/>
    </source>
</evidence>
<evidence type="ECO:0000256" key="4">
    <source>
        <dbReference type="ARBA" id="ARBA00022989"/>
    </source>
</evidence>
<feature type="transmembrane region" description="Helical" evidence="6">
    <location>
        <begin position="220"/>
        <end position="241"/>
    </location>
</feature>
<name>A0ABU0G0D2_9BACI</name>
<dbReference type="PANTHER" id="PTHR30250:SF11">
    <property type="entry name" value="O-ANTIGEN TRANSPORTER-RELATED"/>
    <property type="match status" value="1"/>
</dbReference>
<protein>
    <submittedName>
        <fullName evidence="7">O-antigen/teichoic acid export membrane protein</fullName>
    </submittedName>
</protein>
<dbReference type="PANTHER" id="PTHR30250">
    <property type="entry name" value="PST FAMILY PREDICTED COLANIC ACID TRANSPORTER"/>
    <property type="match status" value="1"/>
</dbReference>
<evidence type="ECO:0000256" key="3">
    <source>
        <dbReference type="ARBA" id="ARBA00022692"/>
    </source>
</evidence>
<feature type="transmembrane region" description="Helical" evidence="6">
    <location>
        <begin position="154"/>
        <end position="175"/>
    </location>
</feature>
<feature type="transmembrane region" description="Helical" evidence="6">
    <location>
        <begin position="12"/>
        <end position="33"/>
    </location>
</feature>
<evidence type="ECO:0000256" key="6">
    <source>
        <dbReference type="SAM" id="Phobius"/>
    </source>
</evidence>
<dbReference type="EMBL" id="JAUSUN010000043">
    <property type="protein sequence ID" value="MDQ0415654.1"/>
    <property type="molecule type" value="Genomic_DNA"/>
</dbReference>
<keyword evidence="4 6" id="KW-1133">Transmembrane helix</keyword>
<feature type="transmembrane region" description="Helical" evidence="6">
    <location>
        <begin position="253"/>
        <end position="278"/>
    </location>
</feature>
<organism evidence="7 8">
    <name type="scientific">Mesobacillus stamsii</name>
    <dbReference type="NCBI Taxonomy" id="225347"/>
    <lineage>
        <taxon>Bacteria</taxon>
        <taxon>Bacillati</taxon>
        <taxon>Bacillota</taxon>
        <taxon>Bacilli</taxon>
        <taxon>Bacillales</taxon>
        <taxon>Bacillaceae</taxon>
        <taxon>Mesobacillus</taxon>
    </lineage>
</organism>
<feature type="transmembrane region" description="Helical" evidence="6">
    <location>
        <begin position="181"/>
        <end position="199"/>
    </location>
</feature>
<evidence type="ECO:0000256" key="1">
    <source>
        <dbReference type="ARBA" id="ARBA00004651"/>
    </source>
</evidence>
<comment type="caution">
    <text evidence="7">The sequence shown here is derived from an EMBL/GenBank/DDBJ whole genome shotgun (WGS) entry which is preliminary data.</text>
</comment>
<feature type="transmembrane region" description="Helical" evidence="6">
    <location>
        <begin position="363"/>
        <end position="383"/>
    </location>
</feature>
<evidence type="ECO:0000313" key="8">
    <source>
        <dbReference type="Proteomes" id="UP001242313"/>
    </source>
</evidence>
<feature type="transmembrane region" description="Helical" evidence="6">
    <location>
        <begin position="121"/>
        <end position="142"/>
    </location>
</feature>
<dbReference type="RefSeq" id="WP_307192613.1">
    <property type="nucleotide sequence ID" value="NZ_JAUSUN010000043.1"/>
</dbReference>
<feature type="transmembrane region" description="Helical" evidence="6">
    <location>
        <begin position="332"/>
        <end position="351"/>
    </location>
</feature>
<dbReference type="Pfam" id="PF01943">
    <property type="entry name" value="Polysacc_synt"/>
    <property type="match status" value="1"/>
</dbReference>
<proteinExistence type="predicted"/>
<keyword evidence="8" id="KW-1185">Reference proteome</keyword>
<keyword evidence="5 6" id="KW-0472">Membrane</keyword>
<evidence type="ECO:0000256" key="2">
    <source>
        <dbReference type="ARBA" id="ARBA00022475"/>
    </source>
</evidence>
<reference evidence="7 8" key="1">
    <citation type="submission" date="2023-07" db="EMBL/GenBank/DDBJ databases">
        <title>Genomic Encyclopedia of Type Strains, Phase IV (KMG-IV): sequencing the most valuable type-strain genomes for metagenomic binning, comparative biology and taxonomic classification.</title>
        <authorList>
            <person name="Goeker M."/>
        </authorList>
    </citation>
    <scope>NUCLEOTIDE SEQUENCE [LARGE SCALE GENOMIC DNA]</scope>
    <source>
        <strain evidence="7 8">DSM 19598</strain>
    </source>
</reference>
<keyword evidence="2" id="KW-1003">Cell membrane</keyword>